<feature type="transmembrane region" description="Helical" evidence="1">
    <location>
        <begin position="93"/>
        <end position="112"/>
    </location>
</feature>
<accession>A0A6G1BSB0</accession>
<evidence type="ECO:0000313" key="3">
    <source>
        <dbReference type="Proteomes" id="UP000479710"/>
    </source>
</evidence>
<sequence>MGRKLHCESSPRATSTTFAFVSTYPVGTREFDAANPPPLPVRWAQVVPNQQRSAPPSRLPDLSPPAKSPPLWPSVVAAASASSSSSRRKPWRGVRVVVLLLHALFIGAVFLLDPTLQRRIHEAKCYFFSRAGQFQKWKLKLCHESQQNRATISTIHYTFLTTADDGSISTWNIQQDQCMHIFVS</sequence>
<keyword evidence="1" id="KW-0812">Transmembrane</keyword>
<comment type="caution">
    <text evidence="2">The sequence shown here is derived from an EMBL/GenBank/DDBJ whole genome shotgun (WGS) entry which is preliminary data.</text>
</comment>
<organism evidence="2 3">
    <name type="scientific">Oryza meyeriana var. granulata</name>
    <dbReference type="NCBI Taxonomy" id="110450"/>
    <lineage>
        <taxon>Eukaryota</taxon>
        <taxon>Viridiplantae</taxon>
        <taxon>Streptophyta</taxon>
        <taxon>Embryophyta</taxon>
        <taxon>Tracheophyta</taxon>
        <taxon>Spermatophyta</taxon>
        <taxon>Magnoliopsida</taxon>
        <taxon>Liliopsida</taxon>
        <taxon>Poales</taxon>
        <taxon>Poaceae</taxon>
        <taxon>BOP clade</taxon>
        <taxon>Oryzoideae</taxon>
        <taxon>Oryzeae</taxon>
        <taxon>Oryzinae</taxon>
        <taxon>Oryza</taxon>
        <taxon>Oryza meyeriana</taxon>
    </lineage>
</organism>
<reference evidence="2 3" key="1">
    <citation type="submission" date="2019-11" db="EMBL/GenBank/DDBJ databases">
        <title>Whole genome sequence of Oryza granulata.</title>
        <authorList>
            <person name="Li W."/>
        </authorList>
    </citation>
    <scope>NUCLEOTIDE SEQUENCE [LARGE SCALE GENOMIC DNA]</scope>
    <source>
        <strain evidence="3">cv. Menghai</strain>
        <tissue evidence="2">Leaf</tissue>
    </source>
</reference>
<dbReference type="EMBL" id="SPHZ02000011">
    <property type="protein sequence ID" value="KAF0891235.1"/>
    <property type="molecule type" value="Genomic_DNA"/>
</dbReference>
<keyword evidence="1" id="KW-0472">Membrane</keyword>
<keyword evidence="3" id="KW-1185">Reference proteome</keyword>
<gene>
    <name evidence="2" type="ORF">E2562_009413</name>
</gene>
<dbReference type="AlphaFoldDB" id="A0A6G1BSB0"/>
<evidence type="ECO:0000256" key="1">
    <source>
        <dbReference type="SAM" id="Phobius"/>
    </source>
</evidence>
<keyword evidence="1" id="KW-1133">Transmembrane helix</keyword>
<dbReference type="Proteomes" id="UP000479710">
    <property type="component" value="Unassembled WGS sequence"/>
</dbReference>
<evidence type="ECO:0000313" key="2">
    <source>
        <dbReference type="EMBL" id="KAF0891235.1"/>
    </source>
</evidence>
<proteinExistence type="predicted"/>
<protein>
    <submittedName>
        <fullName evidence="2">Uncharacterized protein</fullName>
    </submittedName>
</protein>
<name>A0A6G1BSB0_9ORYZ</name>